<evidence type="ECO:0000313" key="11">
    <source>
        <dbReference type="Proteomes" id="UP000000753"/>
    </source>
</evidence>
<keyword evidence="3" id="KW-0964">Secreted</keyword>
<dbReference type="Proteomes" id="UP000000753">
    <property type="component" value="Chromosome"/>
</dbReference>
<dbReference type="RefSeq" id="WP_020911202.1">
    <property type="nucleotide sequence ID" value="NC_011566.1"/>
</dbReference>
<dbReference type="GO" id="GO:0005509">
    <property type="term" value="F:calcium ion binding"/>
    <property type="evidence" value="ECO:0007669"/>
    <property type="project" value="InterPro"/>
</dbReference>
<keyword evidence="6" id="KW-0106">Calcium</keyword>
<dbReference type="PRINTS" id="PR00313">
    <property type="entry name" value="CABNDNGRPT"/>
</dbReference>
<dbReference type="Pfam" id="PF00353">
    <property type="entry name" value="HemolysinCabind"/>
    <property type="match status" value="7"/>
</dbReference>
<dbReference type="PANTHER" id="PTHR38340">
    <property type="entry name" value="S-LAYER PROTEIN"/>
    <property type="match status" value="1"/>
</dbReference>
<dbReference type="InterPro" id="IPR003995">
    <property type="entry name" value="RTX_toxin_determinant-A"/>
</dbReference>
<dbReference type="OrthoDB" id="1676884at2"/>
<evidence type="ECO:0000256" key="6">
    <source>
        <dbReference type="ARBA" id="ARBA00022837"/>
    </source>
</evidence>
<keyword evidence="4" id="KW-0800">Toxin</keyword>
<keyword evidence="11" id="KW-1185">Reference proteome</keyword>
<dbReference type="GO" id="GO:0005576">
    <property type="term" value="C:extracellular region"/>
    <property type="evidence" value="ECO:0007669"/>
    <property type="project" value="UniProtKB-SubCell"/>
</dbReference>
<protein>
    <submittedName>
        <fullName evidence="10">Hemolysin-type calcium binding protein</fullName>
    </submittedName>
</protein>
<dbReference type="SUPFAM" id="SSF51120">
    <property type="entry name" value="beta-Roll"/>
    <property type="match status" value="3"/>
</dbReference>
<feature type="compositionally biased region" description="Low complexity" evidence="9">
    <location>
        <begin position="766"/>
        <end position="777"/>
    </location>
</feature>
<dbReference type="STRING" id="225849.swp_1021"/>
<evidence type="ECO:0000313" key="10">
    <source>
        <dbReference type="EMBL" id="ACJ27824.1"/>
    </source>
</evidence>
<dbReference type="GO" id="GO:0016020">
    <property type="term" value="C:membrane"/>
    <property type="evidence" value="ECO:0007669"/>
    <property type="project" value="UniProtKB-SubCell"/>
</dbReference>
<dbReference type="InterPro" id="IPR018511">
    <property type="entry name" value="Hemolysin-typ_Ca-bd_CS"/>
</dbReference>
<keyword evidence="8" id="KW-0472">Membrane</keyword>
<dbReference type="eggNOG" id="COG2931">
    <property type="taxonomic scope" value="Bacteria"/>
</dbReference>
<keyword evidence="5" id="KW-0677">Repeat</keyword>
<evidence type="ECO:0000256" key="4">
    <source>
        <dbReference type="ARBA" id="ARBA00022656"/>
    </source>
</evidence>
<evidence type="ECO:0000256" key="8">
    <source>
        <dbReference type="ARBA" id="ARBA00023136"/>
    </source>
</evidence>
<gene>
    <name evidence="10" type="ordered locus">swp_1021</name>
</gene>
<dbReference type="GO" id="GO:0090729">
    <property type="term" value="F:toxin activity"/>
    <property type="evidence" value="ECO:0007669"/>
    <property type="project" value="UniProtKB-KW"/>
</dbReference>
<dbReference type="InterPro" id="IPR050557">
    <property type="entry name" value="RTX_toxin/Mannuronan_C5-epim"/>
</dbReference>
<evidence type="ECO:0000256" key="3">
    <source>
        <dbReference type="ARBA" id="ARBA00022525"/>
    </source>
</evidence>
<dbReference type="HOGENOM" id="CLU_001954_1_0_6"/>
<dbReference type="PANTHER" id="PTHR38340:SF1">
    <property type="entry name" value="S-LAYER PROTEIN"/>
    <property type="match status" value="1"/>
</dbReference>
<sequence length="1338" mass="143003">MNNVLSWLYNGWGNYETGKGAGDLIDSRNELIEACKEGYSNPTAGNAQKIRDAADEYRRNAAKSGTGLLVSDPILGKALGQLIDNENLRDYYHGNERDNKRWSEIAQALGHEDWEKDGIREQCTLEGITQLVNEIGNIPPGSSRVIDPLMIDLDGDGLELTSSIYFDNDNDGILNRTSWVGSDDGVLVFDINSNGLIENGSEIFGDDFVKSNGEKAIDGFDALRDLDSNNDGQFDSNDSNFADVNIWRDLDQDGVADDGELFTLESLGIQSIGLEEVRTNTPLNDSVEVSRSTVNLINGSTLNIHDVNLASSTLHTAYDHTGIELDDSIRSMANIIGMGRVDSLQYSMKQNIELKNLVVQFSSLDSMDGQLGLIQAITEQWAKTHNSAALDRIVEWNVGRFVSSVSTDPETGRRVETTSVAFMPEVLSEELSYKINILSAFYGDDRFKNVNVMGDRLGGALQAIDAAIDSLQNNFYELLVSQTRLNKYLDLIDVDFGSENIFNYEALNEYVKRQVQTGEDKLTVLEDILFIIERDPVLLADSELYLQLNDLIDLLPIEETKELLDEHNVSVDDFGYIFKSYLGVEIVSVKDGYTDALVINRDAPVILLAGDSVTNVTINAPEVIVTAGSGDDHVTTGSGEDLIEAGNGNDTINSGSGNDTIYGGAGNDTINTGAGDDIAYGAAGEDVINSGAGNDTIYGGAGNDTINTGAGDDKAYGGAGDDMLTNTGAGDTALYGEEGHDTLTGYYRANNTLDGGEGNDTLTMNSISSSYRDSSNSLRGGRGDDSFTMGYGSDTYHYDLGDGHDVIRDKGYDSSQDETKHRRDTLVLGAGITREMVSFTHDSAGNIIITITDPDNAANNGSIMVMGAYTSSTYRIEGIEFSGDESGASNLDEAAILAAAEGMFGTDGDDALTGTSMSETLYGGEGNDVIHTGSGEDIAYGGADNDTLTNTGAGDTALYGEEGHDTLTGYYRANNTLDGGEGNDTLTMNSISSSYRDSSNSLRGGRGDDSFTMGYGSDTYHYDLGDGHDVIRDKGYDSSQDETKHRRDTLVLGAGITREMVSFTHDSAGNIIITITDPDNAANNGSIMVMGAYTSSTYRIEGIEFSGDESGASNLDEAAILAALEEMHGTEGSDVIQGTSTADIIYGENGGDTLYGRKGADKLFGGSGDDKLVGGGGKDLLIGGSGDDQLIGGGGGDTLNGGEGSDNLKGSAGNDTYLFSSDFGNDVINNYDSNSSSIDTAIFNDVSIEELWFSRDGNDLQINVIGTDNQVEISDWYSGVNYQLDKVQVGDSVLLNTQLEQLVSAMASFDVPVGTGSIVTEEAQDALRPILVESWNTL</sequence>
<dbReference type="InterPro" id="IPR001343">
    <property type="entry name" value="Hemolysn_Ca-bd"/>
</dbReference>
<dbReference type="Gene3D" id="2.150.10.10">
    <property type="entry name" value="Serralysin-like metalloprotease, C-terminal"/>
    <property type="match status" value="4"/>
</dbReference>
<proteinExistence type="predicted"/>
<evidence type="ECO:0000256" key="1">
    <source>
        <dbReference type="ARBA" id="ARBA00004370"/>
    </source>
</evidence>
<evidence type="ECO:0000256" key="5">
    <source>
        <dbReference type="ARBA" id="ARBA00022737"/>
    </source>
</evidence>
<accession>B8CJ62</accession>
<evidence type="ECO:0000256" key="9">
    <source>
        <dbReference type="SAM" id="MobiDB-lite"/>
    </source>
</evidence>
<dbReference type="EMBL" id="CP000472">
    <property type="protein sequence ID" value="ACJ27824.1"/>
    <property type="molecule type" value="Genomic_DNA"/>
</dbReference>
<evidence type="ECO:0000256" key="7">
    <source>
        <dbReference type="ARBA" id="ARBA00023026"/>
    </source>
</evidence>
<dbReference type="InterPro" id="IPR011049">
    <property type="entry name" value="Serralysin-like_metalloprot_C"/>
</dbReference>
<dbReference type="PROSITE" id="PS00330">
    <property type="entry name" value="HEMOLYSIN_CALCIUM"/>
    <property type="match status" value="3"/>
</dbReference>
<name>B8CJ62_SHEPW</name>
<comment type="subcellular location">
    <subcellularLocation>
        <location evidence="1">Membrane</location>
    </subcellularLocation>
    <subcellularLocation>
        <location evidence="2">Secreted</location>
    </subcellularLocation>
</comment>
<dbReference type="KEGG" id="swp:swp_1021"/>
<dbReference type="PRINTS" id="PR01488">
    <property type="entry name" value="RTXTOXINA"/>
</dbReference>
<feature type="region of interest" description="Disordered" evidence="9">
    <location>
        <begin position="752"/>
        <end position="785"/>
    </location>
</feature>
<organism evidence="10 11">
    <name type="scientific">Shewanella piezotolerans (strain WP3 / JCM 13877)</name>
    <dbReference type="NCBI Taxonomy" id="225849"/>
    <lineage>
        <taxon>Bacteria</taxon>
        <taxon>Pseudomonadati</taxon>
        <taxon>Pseudomonadota</taxon>
        <taxon>Gammaproteobacteria</taxon>
        <taxon>Alteromonadales</taxon>
        <taxon>Shewanellaceae</taxon>
        <taxon>Shewanella</taxon>
    </lineage>
</organism>
<reference evidence="10 11" key="1">
    <citation type="journal article" date="2008" name="PLoS ONE">
        <title>Environmental adaptation: genomic analysis of the piezotolerant and psychrotolerant deep-sea iron reducing bacterium Shewanella piezotolerans WP3.</title>
        <authorList>
            <person name="Wang F."/>
            <person name="Wang J."/>
            <person name="Jian H."/>
            <person name="Zhang B."/>
            <person name="Li S."/>
            <person name="Wang F."/>
            <person name="Zeng X."/>
            <person name="Gao L."/>
            <person name="Bartlett D.H."/>
            <person name="Yu J."/>
            <person name="Hu S."/>
            <person name="Xiao X."/>
        </authorList>
    </citation>
    <scope>NUCLEOTIDE SEQUENCE [LARGE SCALE GENOMIC DNA]</scope>
    <source>
        <strain evidence="11">WP3 / JCM 13877</strain>
    </source>
</reference>
<keyword evidence="7" id="KW-0843">Virulence</keyword>
<evidence type="ECO:0000256" key="2">
    <source>
        <dbReference type="ARBA" id="ARBA00004613"/>
    </source>
</evidence>